<organism evidence="2 3">
    <name type="scientific">Galerina marginata (strain CBS 339.88)</name>
    <dbReference type="NCBI Taxonomy" id="685588"/>
    <lineage>
        <taxon>Eukaryota</taxon>
        <taxon>Fungi</taxon>
        <taxon>Dikarya</taxon>
        <taxon>Basidiomycota</taxon>
        <taxon>Agaricomycotina</taxon>
        <taxon>Agaricomycetes</taxon>
        <taxon>Agaricomycetidae</taxon>
        <taxon>Agaricales</taxon>
        <taxon>Agaricineae</taxon>
        <taxon>Strophariaceae</taxon>
        <taxon>Galerina</taxon>
    </lineage>
</organism>
<evidence type="ECO:0000313" key="3">
    <source>
        <dbReference type="Proteomes" id="UP000027222"/>
    </source>
</evidence>
<dbReference type="HOGENOM" id="CLU_1610867_0_0_1"/>
<evidence type="ECO:0000256" key="1">
    <source>
        <dbReference type="SAM" id="SignalP"/>
    </source>
</evidence>
<sequence length="165" mass="17914">MRLVISSIVVLVCMVVSGFSAPTSVPRSLQEGDVELVARSRYNFKSGGSALVEPDRDSLIAAKKKEGLANSLGIVIKRAEMRLVISSIVVLVWLAASGFSAPTSVPTSLQEDDVQLGDEIRPGHDRSRYNFDRCTTSLAEPDREFLIAAMKKEGLVPRCGRILPL</sequence>
<dbReference type="AlphaFoldDB" id="A0A067SMI4"/>
<feature type="chain" id="PRO_5001649036" evidence="1">
    <location>
        <begin position="21"/>
        <end position="165"/>
    </location>
</feature>
<name>A0A067SMI4_GALM3</name>
<evidence type="ECO:0000313" key="2">
    <source>
        <dbReference type="EMBL" id="KDR68909.1"/>
    </source>
</evidence>
<protein>
    <submittedName>
        <fullName evidence="2">Uncharacterized protein</fullName>
    </submittedName>
</protein>
<gene>
    <name evidence="2" type="ORF">GALMADRAFT_145929</name>
</gene>
<keyword evidence="1" id="KW-0732">Signal</keyword>
<feature type="signal peptide" evidence="1">
    <location>
        <begin position="1"/>
        <end position="20"/>
    </location>
</feature>
<keyword evidence="3" id="KW-1185">Reference proteome</keyword>
<dbReference type="Proteomes" id="UP000027222">
    <property type="component" value="Unassembled WGS sequence"/>
</dbReference>
<proteinExistence type="predicted"/>
<reference evidence="3" key="1">
    <citation type="journal article" date="2014" name="Proc. Natl. Acad. Sci. U.S.A.">
        <title>Extensive sampling of basidiomycete genomes demonstrates inadequacy of the white-rot/brown-rot paradigm for wood decay fungi.</title>
        <authorList>
            <person name="Riley R."/>
            <person name="Salamov A.A."/>
            <person name="Brown D.W."/>
            <person name="Nagy L.G."/>
            <person name="Floudas D."/>
            <person name="Held B.W."/>
            <person name="Levasseur A."/>
            <person name="Lombard V."/>
            <person name="Morin E."/>
            <person name="Otillar R."/>
            <person name="Lindquist E.A."/>
            <person name="Sun H."/>
            <person name="LaButti K.M."/>
            <person name="Schmutz J."/>
            <person name="Jabbour D."/>
            <person name="Luo H."/>
            <person name="Baker S.E."/>
            <person name="Pisabarro A.G."/>
            <person name="Walton J.D."/>
            <person name="Blanchette R.A."/>
            <person name="Henrissat B."/>
            <person name="Martin F."/>
            <person name="Cullen D."/>
            <person name="Hibbett D.S."/>
            <person name="Grigoriev I.V."/>
        </authorList>
    </citation>
    <scope>NUCLEOTIDE SEQUENCE [LARGE SCALE GENOMIC DNA]</scope>
    <source>
        <strain evidence="3">CBS 339.88</strain>
    </source>
</reference>
<accession>A0A067SMI4</accession>
<dbReference type="EMBL" id="KL142405">
    <property type="protein sequence ID" value="KDR68909.1"/>
    <property type="molecule type" value="Genomic_DNA"/>
</dbReference>